<dbReference type="EMBL" id="GGFK01013278">
    <property type="protein sequence ID" value="MBW46599.1"/>
    <property type="molecule type" value="Transcribed_RNA"/>
</dbReference>
<name>A0A2M4B0N5_9DIPT</name>
<keyword evidence="1" id="KW-0732">Signal</keyword>
<evidence type="ECO:0000313" key="2">
    <source>
        <dbReference type="EMBL" id="MBW46599.1"/>
    </source>
</evidence>
<feature type="signal peptide" evidence="1">
    <location>
        <begin position="1"/>
        <end position="20"/>
    </location>
</feature>
<reference evidence="2" key="1">
    <citation type="submission" date="2018-01" db="EMBL/GenBank/DDBJ databases">
        <title>An insight into the sialome of Amazonian anophelines.</title>
        <authorList>
            <person name="Ribeiro J.M."/>
            <person name="Scarpassa V."/>
            <person name="Calvo E."/>
        </authorList>
    </citation>
    <scope>NUCLEOTIDE SEQUENCE</scope>
    <source>
        <tissue evidence="2">Salivary glands</tissue>
    </source>
</reference>
<evidence type="ECO:0000256" key="1">
    <source>
        <dbReference type="SAM" id="SignalP"/>
    </source>
</evidence>
<sequence length="75" mass="8504">MSLFLFLFISFVSMSRPCRCLFPPSTPYPFPHSTYTDTAKLCNGRREGPLVVSSYCVPSFSRKLSAKFKRTLSSL</sequence>
<organism evidence="2">
    <name type="scientific">Anopheles triannulatus</name>
    <dbReference type="NCBI Taxonomy" id="58253"/>
    <lineage>
        <taxon>Eukaryota</taxon>
        <taxon>Metazoa</taxon>
        <taxon>Ecdysozoa</taxon>
        <taxon>Arthropoda</taxon>
        <taxon>Hexapoda</taxon>
        <taxon>Insecta</taxon>
        <taxon>Pterygota</taxon>
        <taxon>Neoptera</taxon>
        <taxon>Endopterygota</taxon>
        <taxon>Diptera</taxon>
        <taxon>Nematocera</taxon>
        <taxon>Culicoidea</taxon>
        <taxon>Culicidae</taxon>
        <taxon>Anophelinae</taxon>
        <taxon>Anopheles</taxon>
    </lineage>
</organism>
<proteinExistence type="predicted"/>
<protein>
    <submittedName>
        <fullName evidence="2">Putative secreted protein</fullName>
    </submittedName>
</protein>
<feature type="chain" id="PRO_5014688755" evidence="1">
    <location>
        <begin position="21"/>
        <end position="75"/>
    </location>
</feature>
<dbReference type="AlphaFoldDB" id="A0A2M4B0N5"/>
<accession>A0A2M4B0N5</accession>